<feature type="region of interest" description="Disordered" evidence="3">
    <location>
        <begin position="285"/>
        <end position="317"/>
    </location>
</feature>
<evidence type="ECO:0000256" key="2">
    <source>
        <dbReference type="SAM" id="Coils"/>
    </source>
</evidence>
<dbReference type="Proteomes" id="UP000266861">
    <property type="component" value="Unassembled WGS sequence"/>
</dbReference>
<evidence type="ECO:0000313" key="5">
    <source>
        <dbReference type="EMBL" id="RHZ48452.1"/>
    </source>
</evidence>
<proteinExistence type="predicted"/>
<dbReference type="PROSITE" id="PS50158">
    <property type="entry name" value="ZF_CCHC"/>
    <property type="match status" value="1"/>
</dbReference>
<keyword evidence="2" id="KW-0175">Coiled coil</keyword>
<reference evidence="5 6" key="1">
    <citation type="submission" date="2018-08" db="EMBL/GenBank/DDBJ databases">
        <title>Genome and evolution of the arbuscular mycorrhizal fungus Diversispora epigaea (formerly Glomus versiforme) and its bacterial endosymbionts.</title>
        <authorList>
            <person name="Sun X."/>
            <person name="Fei Z."/>
            <person name="Harrison M."/>
        </authorList>
    </citation>
    <scope>NUCLEOTIDE SEQUENCE [LARGE SCALE GENOMIC DNA]</scope>
    <source>
        <strain evidence="5 6">IT104</strain>
    </source>
</reference>
<feature type="coiled-coil region" evidence="2">
    <location>
        <begin position="36"/>
        <end position="77"/>
    </location>
</feature>
<keyword evidence="1" id="KW-0863">Zinc-finger</keyword>
<dbReference type="EMBL" id="PQFF01000469">
    <property type="protein sequence ID" value="RHZ48452.1"/>
    <property type="molecule type" value="Genomic_DNA"/>
</dbReference>
<dbReference type="Gene3D" id="4.10.60.10">
    <property type="entry name" value="Zinc finger, CCHC-type"/>
    <property type="match status" value="1"/>
</dbReference>
<name>A0A397GBR3_9GLOM</name>
<evidence type="ECO:0000313" key="6">
    <source>
        <dbReference type="Proteomes" id="UP000266861"/>
    </source>
</evidence>
<sequence>MNNLVVTIKKLCTQIQKNKDYIAYLEKEHTMRDDEIDILRVQVNDLKIRLRKVEANVQSKKRNLSAVKLQLEEITTNTPVFNLITDIRTNVKLLADSGDNDLLINEINNYQIQIKLKLTQIRNGCYTFENENNLPINNNQTGMVGYELKKFNRYSNEDPEEHIEKFRLWLVGSRIDVGIGHANRINTHAQANLDVVQRRTALQLGAQALNQANEQVDNAVVVAVLFGSTVQGSDPVGRFYFNLHRLARLARIKKILDELLPKLEKIERYTAEQLSGAYLHLNSDSVPSSKSHGKNNYSNNTASTQSTFSKSQEDQSNQITLSQNDFKKLMASLKGNNTNLPREDYDYDPIEDLRLQFEGLKINQAKIAQVIYVILKSSQYKCSKCNKTGHNSRNCPKNKRKNKSSCSNKSKSKKKGKINTAIVNSSSNSDFDTNSSDNEFNSGSGSDYSENDLIEVEITKIINAIKAKKKWMAWDQENDKHLTFYCNLEKFPSSTRTELMVILTVIPKKSDSNQLSCTFKTSHSNPNTSNKDHTERSFAVKLLNGELPVILKSFKAPTSNITLQTIDKLSDQNYETNKRAR</sequence>
<evidence type="ECO:0000259" key="4">
    <source>
        <dbReference type="PROSITE" id="PS50158"/>
    </source>
</evidence>
<dbReference type="GO" id="GO:0003676">
    <property type="term" value="F:nucleic acid binding"/>
    <property type="evidence" value="ECO:0007669"/>
    <property type="project" value="InterPro"/>
</dbReference>
<feature type="domain" description="CCHC-type" evidence="4">
    <location>
        <begin position="381"/>
        <end position="397"/>
    </location>
</feature>
<dbReference type="OrthoDB" id="2407389at2759"/>
<accession>A0A397GBR3</accession>
<keyword evidence="1" id="KW-0479">Metal-binding</keyword>
<protein>
    <recommendedName>
        <fullName evidence="4">CCHC-type domain-containing protein</fullName>
    </recommendedName>
</protein>
<comment type="caution">
    <text evidence="5">The sequence shown here is derived from an EMBL/GenBank/DDBJ whole genome shotgun (WGS) entry which is preliminary data.</text>
</comment>
<dbReference type="AlphaFoldDB" id="A0A397GBR3"/>
<gene>
    <name evidence="5" type="ORF">Glove_551g14</name>
</gene>
<evidence type="ECO:0000256" key="1">
    <source>
        <dbReference type="PROSITE-ProRule" id="PRU00047"/>
    </source>
</evidence>
<evidence type="ECO:0000256" key="3">
    <source>
        <dbReference type="SAM" id="MobiDB-lite"/>
    </source>
</evidence>
<feature type="compositionally biased region" description="Low complexity" evidence="3">
    <location>
        <begin position="424"/>
        <end position="442"/>
    </location>
</feature>
<organism evidence="5 6">
    <name type="scientific">Diversispora epigaea</name>
    <dbReference type="NCBI Taxonomy" id="1348612"/>
    <lineage>
        <taxon>Eukaryota</taxon>
        <taxon>Fungi</taxon>
        <taxon>Fungi incertae sedis</taxon>
        <taxon>Mucoromycota</taxon>
        <taxon>Glomeromycotina</taxon>
        <taxon>Glomeromycetes</taxon>
        <taxon>Diversisporales</taxon>
        <taxon>Diversisporaceae</taxon>
        <taxon>Diversispora</taxon>
    </lineage>
</organism>
<dbReference type="SMART" id="SM00343">
    <property type="entry name" value="ZnF_C2HC"/>
    <property type="match status" value="1"/>
</dbReference>
<dbReference type="InterPro" id="IPR036875">
    <property type="entry name" value="Znf_CCHC_sf"/>
</dbReference>
<dbReference type="InterPro" id="IPR001878">
    <property type="entry name" value="Znf_CCHC"/>
</dbReference>
<feature type="region of interest" description="Disordered" evidence="3">
    <location>
        <begin position="386"/>
        <end position="445"/>
    </location>
</feature>
<keyword evidence="1" id="KW-0862">Zinc</keyword>
<keyword evidence="6" id="KW-1185">Reference proteome</keyword>
<dbReference type="GO" id="GO:0008270">
    <property type="term" value="F:zinc ion binding"/>
    <property type="evidence" value="ECO:0007669"/>
    <property type="project" value="UniProtKB-KW"/>
</dbReference>
<dbReference type="SUPFAM" id="SSF57756">
    <property type="entry name" value="Retrovirus zinc finger-like domains"/>
    <property type="match status" value="1"/>
</dbReference>